<evidence type="ECO:0000256" key="6">
    <source>
        <dbReference type="ARBA" id="ARBA00022968"/>
    </source>
</evidence>
<dbReference type="RefSeq" id="XP_064711993.1">
    <property type="nucleotide sequence ID" value="XM_064844133.1"/>
</dbReference>
<evidence type="ECO:0000256" key="7">
    <source>
        <dbReference type="ARBA" id="ARBA00022989"/>
    </source>
</evidence>
<evidence type="ECO:0000256" key="5">
    <source>
        <dbReference type="ARBA" id="ARBA00022692"/>
    </source>
</evidence>
<keyword evidence="4" id="KW-0808">Transferase</keyword>
<comment type="similarity">
    <text evidence="3">Belongs to the MNN1/MNT family.</text>
</comment>
<accession>A0AAV9NSI4</accession>
<dbReference type="GeneID" id="89968725"/>
<evidence type="ECO:0000256" key="8">
    <source>
        <dbReference type="ARBA" id="ARBA00023034"/>
    </source>
</evidence>
<dbReference type="PANTHER" id="PTHR31646:SF1">
    <property type="entry name" value="ALPHA-1,2-MANNOSYLTRANSFERASE MNN2"/>
    <property type="match status" value="1"/>
</dbReference>
<dbReference type="AlphaFoldDB" id="A0AAV9NSI4"/>
<reference evidence="10 11" key="1">
    <citation type="submission" date="2023-08" db="EMBL/GenBank/DDBJ databases">
        <title>Black Yeasts Isolated from many extreme environments.</title>
        <authorList>
            <person name="Coleine C."/>
            <person name="Stajich J.E."/>
            <person name="Selbmann L."/>
        </authorList>
    </citation>
    <scope>NUCLEOTIDE SEQUENCE [LARGE SCALE GENOMIC DNA]</scope>
    <source>
        <strain evidence="10 11">CCFEE 5792</strain>
    </source>
</reference>
<dbReference type="InterPro" id="IPR029044">
    <property type="entry name" value="Nucleotide-diphossugar_trans"/>
</dbReference>
<name>A0AAV9NSI4_9EURO</name>
<evidence type="ECO:0000256" key="1">
    <source>
        <dbReference type="ARBA" id="ARBA00004323"/>
    </source>
</evidence>
<comment type="subcellular location">
    <subcellularLocation>
        <location evidence="1">Golgi apparatus membrane</location>
        <topology evidence="1">Single-pass type II membrane protein</topology>
    </subcellularLocation>
</comment>
<keyword evidence="8" id="KW-0333">Golgi apparatus</keyword>
<dbReference type="GO" id="GO:0000139">
    <property type="term" value="C:Golgi membrane"/>
    <property type="evidence" value="ECO:0007669"/>
    <property type="project" value="UniProtKB-SubCell"/>
</dbReference>
<dbReference type="PANTHER" id="PTHR31646">
    <property type="entry name" value="ALPHA-1,2-MANNOSYLTRANSFERASE MNN2"/>
    <property type="match status" value="1"/>
</dbReference>
<keyword evidence="9" id="KW-0472">Membrane</keyword>
<dbReference type="SUPFAM" id="SSF53448">
    <property type="entry name" value="Nucleotide-diphospho-sugar transferases"/>
    <property type="match status" value="1"/>
</dbReference>
<dbReference type="Proteomes" id="UP001358417">
    <property type="component" value="Unassembled WGS sequence"/>
</dbReference>
<proteinExistence type="inferred from homology"/>
<evidence type="ECO:0000256" key="2">
    <source>
        <dbReference type="ARBA" id="ARBA00004922"/>
    </source>
</evidence>
<keyword evidence="11" id="KW-1185">Reference proteome</keyword>
<evidence type="ECO:0000256" key="4">
    <source>
        <dbReference type="ARBA" id="ARBA00022679"/>
    </source>
</evidence>
<evidence type="ECO:0000256" key="9">
    <source>
        <dbReference type="ARBA" id="ARBA00023136"/>
    </source>
</evidence>
<dbReference type="Pfam" id="PF11051">
    <property type="entry name" value="Mannosyl_trans3"/>
    <property type="match status" value="2"/>
</dbReference>
<evidence type="ECO:0000313" key="11">
    <source>
        <dbReference type="Proteomes" id="UP001358417"/>
    </source>
</evidence>
<comment type="pathway">
    <text evidence="2">Protein modification; protein glycosylation.</text>
</comment>
<keyword evidence="5" id="KW-0812">Transmembrane</keyword>
<dbReference type="InterPro" id="IPR022751">
    <property type="entry name" value="Alpha_mannosyltransferase"/>
</dbReference>
<evidence type="ECO:0000256" key="3">
    <source>
        <dbReference type="ARBA" id="ARBA00009105"/>
    </source>
</evidence>
<protein>
    <submittedName>
        <fullName evidence="10">Uncharacterized protein</fullName>
    </submittedName>
</protein>
<dbReference type="GO" id="GO:0000026">
    <property type="term" value="F:alpha-1,2-mannosyltransferase activity"/>
    <property type="evidence" value="ECO:0007669"/>
    <property type="project" value="TreeGrafter"/>
</dbReference>
<evidence type="ECO:0000313" key="10">
    <source>
        <dbReference type="EMBL" id="KAK5064669.1"/>
    </source>
</evidence>
<gene>
    <name evidence="10" type="ORF">LTR84_000503</name>
</gene>
<sequence length="339" mass="38735">MLRSTGSKLPVEVFLASQDEWDSEVCDSIFPSLNARCLVLEEIFDPSKTKANLGIDKYQYKVMSIVFSSFEQVLFLDSDCFPVVDPDIYFDSEPFLSTGMIRWPDFWFPSESPRFFEIAGIPVPAPWENSATESGELFYSKKQHTNSLLLAIYYNFYGPDFYYPLQSQGAPGEGDKETFLWSAVVFNESFYSVRKPVRALGYTTTTREWRGSAMAQFDPVEDFKSKSTGAEQDAKVRPLFVHANFPKLDPSSIFDDVSFGATGPTKDTDGKLRRIWFDEEQTAVSFFGFDLERRMWDILHDLACEYEGKISAWEGKPDICKQTTTYWNTVFPGTSNQHS</sequence>
<comment type="caution">
    <text evidence="10">The sequence shown here is derived from an EMBL/GenBank/DDBJ whole genome shotgun (WGS) entry which is preliminary data.</text>
</comment>
<keyword evidence="7" id="KW-1133">Transmembrane helix</keyword>
<dbReference type="EMBL" id="JAVRRD010000001">
    <property type="protein sequence ID" value="KAK5064669.1"/>
    <property type="molecule type" value="Genomic_DNA"/>
</dbReference>
<organism evidence="10 11">
    <name type="scientific">Exophiala bonariae</name>
    <dbReference type="NCBI Taxonomy" id="1690606"/>
    <lineage>
        <taxon>Eukaryota</taxon>
        <taxon>Fungi</taxon>
        <taxon>Dikarya</taxon>
        <taxon>Ascomycota</taxon>
        <taxon>Pezizomycotina</taxon>
        <taxon>Eurotiomycetes</taxon>
        <taxon>Chaetothyriomycetidae</taxon>
        <taxon>Chaetothyriales</taxon>
        <taxon>Herpotrichiellaceae</taxon>
        <taxon>Exophiala</taxon>
    </lineage>
</organism>
<keyword evidence="6" id="KW-0735">Signal-anchor</keyword>
<dbReference type="GO" id="GO:0046354">
    <property type="term" value="P:mannan biosynthetic process"/>
    <property type="evidence" value="ECO:0007669"/>
    <property type="project" value="TreeGrafter"/>
</dbReference>